<dbReference type="InterPro" id="IPR003593">
    <property type="entry name" value="AAA+_ATPase"/>
</dbReference>
<sequence>MDLFQYAPTALILIDPINNQVLEVNQQAENLFGLTAHAFKKLAVSQLFQPCIGQLYNFSQEVMLKQQAWTSELFTERKGESLHLEVTAKYIAPNILLSCEDASVVFAKRYQSSVDLSFQSGLSHWQKNETIFEEIERHNQLLLSAVGDGIYGVDAQGKTTFVNDAAEAILGWKRSELTGKKIHDVIHHSHQDGRHYHSQDCPIYAAFHDGTVHFVDNEVFWSKQGKAISVEYTSTPVTDNGMLIGAVVIFRDVTERKKTQAKLLTALAEVDALKSRLELENAYLLEEINADFNHHQIIGQSAVVQRMINQIELVGETDANVLIIGESGTGKELIARALHETSRRKARPLIRVNCAAIPAELFESEFFGHVKGAFSGAISDRLGRFELADGATIFLDEVGEIPLQLQSKLLRVLQEQQFERVGESKTRKVDVRVIAATNQDLIKLVEQNKFREDLYFRLNVFPINSPPLRERRDDIPLLVKHFIAKVATRFNQPQPQISIAQMQHLQNYNWPGNIRELENIIERQVILAKGGKLSFDFLASETSLNKVKLKPKNDGELISAQQQKLMEKANIENALKQSLGKIYGENGAAELLGLKPTTLASKIKKYGINRLEYVA</sequence>
<dbReference type="Proteomes" id="UP000037600">
    <property type="component" value="Unassembled WGS sequence"/>
</dbReference>
<dbReference type="InterPro" id="IPR009057">
    <property type="entry name" value="Homeodomain-like_sf"/>
</dbReference>
<keyword evidence="11" id="KW-1185">Reference proteome</keyword>
<dbReference type="GO" id="GO:0005524">
    <property type="term" value="F:ATP binding"/>
    <property type="evidence" value="ECO:0007669"/>
    <property type="project" value="UniProtKB-KW"/>
</dbReference>
<keyword evidence="5" id="KW-0010">Activator</keyword>
<dbReference type="PROSITE" id="PS50112">
    <property type="entry name" value="PAS"/>
    <property type="match status" value="1"/>
</dbReference>
<dbReference type="PANTHER" id="PTHR32071">
    <property type="entry name" value="TRANSCRIPTIONAL REGULATORY PROTEIN"/>
    <property type="match status" value="1"/>
</dbReference>
<dbReference type="CDD" id="cd00009">
    <property type="entry name" value="AAA"/>
    <property type="match status" value="1"/>
</dbReference>
<gene>
    <name evidence="10" type="ORF">XM47_15020</name>
</gene>
<evidence type="ECO:0000256" key="5">
    <source>
        <dbReference type="ARBA" id="ARBA00023159"/>
    </source>
</evidence>
<dbReference type="InterPro" id="IPR025662">
    <property type="entry name" value="Sigma_54_int_dom_ATP-bd_1"/>
</dbReference>
<dbReference type="SMART" id="SM00382">
    <property type="entry name" value="AAA"/>
    <property type="match status" value="1"/>
</dbReference>
<dbReference type="FunFam" id="1.10.8.60:FF:000014">
    <property type="entry name" value="DNA-binding transcriptional regulator NtrC"/>
    <property type="match status" value="1"/>
</dbReference>
<dbReference type="InterPro" id="IPR002078">
    <property type="entry name" value="Sigma_54_int"/>
</dbReference>
<proteinExistence type="predicted"/>
<dbReference type="Pfam" id="PF00158">
    <property type="entry name" value="Sigma54_activat"/>
    <property type="match status" value="1"/>
</dbReference>
<evidence type="ECO:0000256" key="1">
    <source>
        <dbReference type="ARBA" id="ARBA00022741"/>
    </source>
</evidence>
<dbReference type="SMART" id="SM00091">
    <property type="entry name" value="PAS"/>
    <property type="match status" value="2"/>
</dbReference>
<organism evidence="10 11">
    <name type="scientific">Catenovulum maritimum</name>
    <dbReference type="NCBI Taxonomy" id="1513271"/>
    <lineage>
        <taxon>Bacteria</taxon>
        <taxon>Pseudomonadati</taxon>
        <taxon>Pseudomonadota</taxon>
        <taxon>Gammaproteobacteria</taxon>
        <taxon>Alteromonadales</taxon>
        <taxon>Alteromonadaceae</taxon>
        <taxon>Catenovulum</taxon>
    </lineage>
</organism>
<evidence type="ECO:0000256" key="4">
    <source>
        <dbReference type="ARBA" id="ARBA00023125"/>
    </source>
</evidence>
<dbReference type="InterPro" id="IPR025944">
    <property type="entry name" value="Sigma_54_int_dom_CS"/>
</dbReference>
<dbReference type="InterPro" id="IPR000014">
    <property type="entry name" value="PAS"/>
</dbReference>
<dbReference type="PATRIC" id="fig|1513271.3.peg.3093"/>
<dbReference type="PROSITE" id="PS00675">
    <property type="entry name" value="SIGMA54_INTERACT_1"/>
    <property type="match status" value="1"/>
</dbReference>
<feature type="domain" description="PAS" evidence="8">
    <location>
        <begin position="135"/>
        <end position="187"/>
    </location>
</feature>
<dbReference type="FunFam" id="3.40.50.300:FF:000006">
    <property type="entry name" value="DNA-binding transcriptional regulator NtrC"/>
    <property type="match status" value="1"/>
</dbReference>
<dbReference type="STRING" id="1513271.XM47_15020"/>
<keyword evidence="2" id="KW-0067">ATP-binding</keyword>
<dbReference type="InterPro" id="IPR058031">
    <property type="entry name" value="AAA_lid_NorR"/>
</dbReference>
<dbReference type="SUPFAM" id="SSF55785">
    <property type="entry name" value="PYP-like sensor domain (PAS domain)"/>
    <property type="match status" value="2"/>
</dbReference>
<evidence type="ECO:0000259" key="9">
    <source>
        <dbReference type="PROSITE" id="PS50113"/>
    </source>
</evidence>
<dbReference type="NCBIfam" id="TIGR00229">
    <property type="entry name" value="sensory_box"/>
    <property type="match status" value="2"/>
</dbReference>
<reference evidence="10 11" key="1">
    <citation type="submission" date="2015-04" db="EMBL/GenBank/DDBJ databases">
        <title>Draft Genome Sequence of the Novel Agar-Digesting Marine Bacterium Q1.</title>
        <authorList>
            <person name="Li Y."/>
            <person name="Li D."/>
            <person name="Chen G."/>
            <person name="Du Z."/>
        </authorList>
    </citation>
    <scope>NUCLEOTIDE SEQUENCE [LARGE SCALE GENOMIC DNA]</scope>
    <source>
        <strain evidence="10 11">Q1</strain>
    </source>
</reference>
<dbReference type="AlphaFoldDB" id="A0A0J8JIM1"/>
<keyword evidence="3" id="KW-0805">Transcription regulation</keyword>
<dbReference type="EMBL" id="LAZL01000027">
    <property type="protein sequence ID" value="KMT64306.1"/>
    <property type="molecule type" value="Genomic_DNA"/>
</dbReference>
<dbReference type="Pfam" id="PF00989">
    <property type="entry name" value="PAS"/>
    <property type="match status" value="1"/>
</dbReference>
<comment type="caution">
    <text evidence="10">The sequence shown here is derived from an EMBL/GenBank/DDBJ whole genome shotgun (WGS) entry which is preliminary data.</text>
</comment>
<feature type="domain" description="Sigma-54 factor interaction" evidence="7">
    <location>
        <begin position="297"/>
        <end position="526"/>
    </location>
</feature>
<evidence type="ECO:0000256" key="3">
    <source>
        <dbReference type="ARBA" id="ARBA00023015"/>
    </source>
</evidence>
<evidence type="ECO:0000259" key="7">
    <source>
        <dbReference type="PROSITE" id="PS50045"/>
    </source>
</evidence>
<dbReference type="InterPro" id="IPR027417">
    <property type="entry name" value="P-loop_NTPase"/>
</dbReference>
<dbReference type="RefSeq" id="WP_048694261.1">
    <property type="nucleotide sequence ID" value="NZ_KQ130499.1"/>
</dbReference>
<keyword evidence="1" id="KW-0547">Nucleotide-binding</keyword>
<evidence type="ECO:0000256" key="6">
    <source>
        <dbReference type="ARBA" id="ARBA00023163"/>
    </source>
</evidence>
<evidence type="ECO:0008006" key="12">
    <source>
        <dbReference type="Google" id="ProtNLM"/>
    </source>
</evidence>
<dbReference type="Pfam" id="PF13188">
    <property type="entry name" value="PAS_8"/>
    <property type="match status" value="1"/>
</dbReference>
<dbReference type="PROSITE" id="PS50045">
    <property type="entry name" value="SIGMA54_INTERACT_4"/>
    <property type="match status" value="1"/>
</dbReference>
<evidence type="ECO:0000256" key="2">
    <source>
        <dbReference type="ARBA" id="ARBA00022840"/>
    </source>
</evidence>
<accession>A0A0J8JIM1</accession>
<dbReference type="PROSITE" id="PS50113">
    <property type="entry name" value="PAC"/>
    <property type="match status" value="1"/>
</dbReference>
<dbReference type="GO" id="GO:0006355">
    <property type="term" value="P:regulation of DNA-templated transcription"/>
    <property type="evidence" value="ECO:0007669"/>
    <property type="project" value="InterPro"/>
</dbReference>
<dbReference type="SUPFAM" id="SSF46689">
    <property type="entry name" value="Homeodomain-like"/>
    <property type="match status" value="1"/>
</dbReference>
<dbReference type="Gene3D" id="1.10.8.60">
    <property type="match status" value="1"/>
</dbReference>
<name>A0A0J8JIM1_9ALTE</name>
<evidence type="ECO:0000259" key="8">
    <source>
        <dbReference type="PROSITE" id="PS50112"/>
    </source>
</evidence>
<dbReference type="PROSITE" id="PS00688">
    <property type="entry name" value="SIGMA54_INTERACT_3"/>
    <property type="match status" value="1"/>
</dbReference>
<keyword evidence="4" id="KW-0238">DNA-binding</keyword>
<dbReference type="Pfam" id="PF25601">
    <property type="entry name" value="AAA_lid_14"/>
    <property type="match status" value="1"/>
</dbReference>
<dbReference type="CDD" id="cd00130">
    <property type="entry name" value="PAS"/>
    <property type="match status" value="1"/>
</dbReference>
<dbReference type="GO" id="GO:0003677">
    <property type="term" value="F:DNA binding"/>
    <property type="evidence" value="ECO:0007669"/>
    <property type="project" value="UniProtKB-KW"/>
</dbReference>
<dbReference type="PANTHER" id="PTHR32071:SF117">
    <property type="entry name" value="PTS-DEPENDENT DIHYDROXYACETONE KINASE OPERON REGULATORY PROTEIN-RELATED"/>
    <property type="match status" value="1"/>
</dbReference>
<dbReference type="Gene3D" id="3.40.50.300">
    <property type="entry name" value="P-loop containing nucleotide triphosphate hydrolases"/>
    <property type="match status" value="1"/>
</dbReference>
<keyword evidence="6" id="KW-0804">Transcription</keyword>
<feature type="domain" description="PAC" evidence="9">
    <location>
        <begin position="208"/>
        <end position="265"/>
    </location>
</feature>
<dbReference type="Gene3D" id="1.10.10.60">
    <property type="entry name" value="Homeodomain-like"/>
    <property type="match status" value="1"/>
</dbReference>
<dbReference type="SUPFAM" id="SSF52540">
    <property type="entry name" value="P-loop containing nucleoside triphosphate hydrolases"/>
    <property type="match status" value="1"/>
</dbReference>
<evidence type="ECO:0000313" key="11">
    <source>
        <dbReference type="Proteomes" id="UP000037600"/>
    </source>
</evidence>
<dbReference type="InterPro" id="IPR035965">
    <property type="entry name" value="PAS-like_dom_sf"/>
</dbReference>
<dbReference type="OrthoDB" id="9804019at2"/>
<protein>
    <recommendedName>
        <fullName evidence="12">Fis family transcriptional regulator</fullName>
    </recommendedName>
</protein>
<dbReference type="Gene3D" id="3.30.450.20">
    <property type="entry name" value="PAS domain"/>
    <property type="match status" value="2"/>
</dbReference>
<dbReference type="InterPro" id="IPR013767">
    <property type="entry name" value="PAS_fold"/>
</dbReference>
<dbReference type="InterPro" id="IPR000700">
    <property type="entry name" value="PAS-assoc_C"/>
</dbReference>
<evidence type="ECO:0000313" key="10">
    <source>
        <dbReference type="EMBL" id="KMT64306.1"/>
    </source>
</evidence>